<protein>
    <submittedName>
        <fullName evidence="2">Uncharacterized protein</fullName>
    </submittedName>
</protein>
<proteinExistence type="predicted"/>
<evidence type="ECO:0000256" key="1">
    <source>
        <dbReference type="SAM" id="Phobius"/>
    </source>
</evidence>
<keyword evidence="1" id="KW-0472">Membrane</keyword>
<organism evidence="2 3">
    <name type="scientific">Yersinia phage vB_YenM_42.18</name>
    <dbReference type="NCBI Taxonomy" id="2918926"/>
    <lineage>
        <taxon>Viruses</taxon>
        <taxon>Duplodnaviria</taxon>
        <taxon>Heunggongvirae</taxon>
        <taxon>Uroviricota</taxon>
        <taxon>Caudoviricetes</taxon>
        <taxon>Peduoviridae</taxon>
        <taxon>Firavirus</taxon>
        <taxon>Firavirus YenM4218</taxon>
    </lineage>
</organism>
<sequence length="30" mass="3687">MPDIFRFSRRVTTIIYLEFVLILIINLWGF</sequence>
<dbReference type="Proteomes" id="UP000829107">
    <property type="component" value="Segment"/>
</dbReference>
<feature type="transmembrane region" description="Helical" evidence="1">
    <location>
        <begin position="12"/>
        <end position="29"/>
    </location>
</feature>
<keyword evidence="1" id="KW-0812">Transmembrane</keyword>
<dbReference type="EMBL" id="OM046624">
    <property type="protein sequence ID" value="UNA05752.1"/>
    <property type="molecule type" value="Genomic_DNA"/>
</dbReference>
<reference evidence="2" key="1">
    <citation type="submission" date="2021-12" db="EMBL/GenBank/DDBJ databases">
        <title>Genomes of temperate Yersinia enterocolitica phages.</title>
        <authorList>
            <person name="Hammerl J.A."/>
            <person name="Hertwig S."/>
        </authorList>
    </citation>
    <scope>NUCLEOTIDE SEQUENCE</scope>
</reference>
<keyword evidence="3" id="KW-1185">Reference proteome</keyword>
<accession>A0AAE9JYD8</accession>
<keyword evidence="1" id="KW-1133">Transmembrane helix</keyword>
<name>A0AAE9JYD8_9CAUD</name>
<gene>
    <name evidence="2" type="ORF">vBYenM4218_038</name>
</gene>
<evidence type="ECO:0000313" key="3">
    <source>
        <dbReference type="Proteomes" id="UP000829107"/>
    </source>
</evidence>
<evidence type="ECO:0000313" key="2">
    <source>
        <dbReference type="EMBL" id="UNA05752.1"/>
    </source>
</evidence>